<evidence type="ECO:0000256" key="3">
    <source>
        <dbReference type="ARBA" id="ARBA00022679"/>
    </source>
</evidence>
<dbReference type="EMBL" id="SKBQ01000019">
    <property type="protein sequence ID" value="TPX16108.1"/>
    <property type="molecule type" value="Genomic_DNA"/>
</dbReference>
<dbReference type="PANTHER" id="PTHR44051">
    <property type="entry name" value="GLUTATHIONE S-TRANSFERASE-RELATED"/>
    <property type="match status" value="1"/>
</dbReference>
<evidence type="ECO:0000256" key="6">
    <source>
        <dbReference type="RuleBase" id="RU003494"/>
    </source>
</evidence>
<gene>
    <name evidence="9" type="ORF">E0L32_004103</name>
</gene>
<dbReference type="GO" id="GO:0005634">
    <property type="term" value="C:nucleus"/>
    <property type="evidence" value="ECO:0007669"/>
    <property type="project" value="UniProtKB-ARBA"/>
</dbReference>
<dbReference type="SUPFAM" id="SSF47616">
    <property type="entry name" value="GST C-terminal domain-like"/>
    <property type="match status" value="1"/>
</dbReference>
<dbReference type="InParanoid" id="A0A507BH98"/>
<comment type="similarity">
    <text evidence="1 6">Belongs to the GST superfamily.</text>
</comment>
<dbReference type="FunFam" id="3.40.30.10:FF:000039">
    <property type="entry name" value="Glutathione S-transferase domain"/>
    <property type="match status" value="1"/>
</dbReference>
<name>A0A507BH98_9PEZI</name>
<dbReference type="OrthoDB" id="422574at2759"/>
<dbReference type="Pfam" id="PF00043">
    <property type="entry name" value="GST_C"/>
    <property type="match status" value="1"/>
</dbReference>
<feature type="domain" description="GST N-terminal" evidence="7">
    <location>
        <begin position="4"/>
        <end position="88"/>
    </location>
</feature>
<accession>A0A507BH98</accession>
<comment type="function">
    <text evidence="5">Involved in the oxidative stress response and detoxification.</text>
</comment>
<dbReference type="RefSeq" id="XP_030997819.1">
    <property type="nucleotide sequence ID" value="XM_031138477.1"/>
</dbReference>
<evidence type="ECO:0000259" key="7">
    <source>
        <dbReference type="PROSITE" id="PS50404"/>
    </source>
</evidence>
<comment type="caution">
    <text evidence="9">The sequence shown here is derived from an EMBL/GenBank/DDBJ whole genome shotgun (WGS) entry which is preliminary data.</text>
</comment>
<dbReference type="Gene3D" id="1.20.1050.130">
    <property type="match status" value="1"/>
</dbReference>
<comment type="catalytic activity">
    <reaction evidence="4">
        <text>RX + glutathione = an S-substituted glutathione + a halide anion + H(+)</text>
        <dbReference type="Rhea" id="RHEA:16437"/>
        <dbReference type="ChEBI" id="CHEBI:15378"/>
        <dbReference type="ChEBI" id="CHEBI:16042"/>
        <dbReference type="ChEBI" id="CHEBI:17792"/>
        <dbReference type="ChEBI" id="CHEBI:57925"/>
        <dbReference type="ChEBI" id="CHEBI:90779"/>
        <dbReference type="EC" id="2.5.1.18"/>
    </reaction>
</comment>
<dbReference type="FunFam" id="1.20.1050.130:FF:000016">
    <property type="entry name" value="Glutathione S-transferase 1"/>
    <property type="match status" value="1"/>
</dbReference>
<dbReference type="STRING" id="1093900.A0A507BH98"/>
<dbReference type="GO" id="GO:0004364">
    <property type="term" value="F:glutathione transferase activity"/>
    <property type="evidence" value="ECO:0007669"/>
    <property type="project" value="UniProtKB-EC"/>
</dbReference>
<evidence type="ECO:0000256" key="5">
    <source>
        <dbReference type="ARBA" id="ARBA00060024"/>
    </source>
</evidence>
<dbReference type="SFLD" id="SFLDG01151">
    <property type="entry name" value="Main.2:_Nu-like"/>
    <property type="match status" value="1"/>
</dbReference>
<dbReference type="Proteomes" id="UP000319257">
    <property type="component" value="Unassembled WGS sequence"/>
</dbReference>
<dbReference type="AlphaFoldDB" id="A0A507BH98"/>
<dbReference type="InterPro" id="IPR004046">
    <property type="entry name" value="GST_C"/>
</dbReference>
<evidence type="ECO:0000256" key="4">
    <source>
        <dbReference type="ARBA" id="ARBA00047960"/>
    </source>
</evidence>
<dbReference type="FunCoup" id="A0A507BH98">
    <property type="interactions" value="674"/>
</dbReference>
<dbReference type="GeneID" id="41971550"/>
<dbReference type="SFLD" id="SFLDS00019">
    <property type="entry name" value="Glutathione_Transferase_(cytos"/>
    <property type="match status" value="1"/>
</dbReference>
<dbReference type="SUPFAM" id="SSF52833">
    <property type="entry name" value="Thioredoxin-like"/>
    <property type="match status" value="1"/>
</dbReference>
<dbReference type="PROSITE" id="PS50404">
    <property type="entry name" value="GST_NTER"/>
    <property type="match status" value="1"/>
</dbReference>
<evidence type="ECO:0000313" key="10">
    <source>
        <dbReference type="Proteomes" id="UP000319257"/>
    </source>
</evidence>
<protein>
    <recommendedName>
        <fullName evidence="2">glutathione transferase</fullName>
        <ecNumber evidence="2">2.5.1.18</ecNumber>
    </recommendedName>
</protein>
<keyword evidence="3" id="KW-0808">Transferase</keyword>
<feature type="domain" description="GST C-terminal" evidence="8">
    <location>
        <begin position="94"/>
        <end position="218"/>
    </location>
</feature>
<reference evidence="9 10" key="1">
    <citation type="submission" date="2019-06" db="EMBL/GenBank/DDBJ databases">
        <title>Draft genome sequence of the filamentous fungus Phialemoniopsis curvata isolated from diesel fuel.</title>
        <authorList>
            <person name="Varaljay V.A."/>
            <person name="Lyon W.J."/>
            <person name="Crouch A.L."/>
            <person name="Drake C.E."/>
            <person name="Hollomon J.M."/>
            <person name="Nadeau L.J."/>
            <person name="Nunn H.S."/>
            <person name="Stevenson B.S."/>
            <person name="Bojanowski C.L."/>
            <person name="Crookes-Goodson W.J."/>
        </authorList>
    </citation>
    <scope>NUCLEOTIDE SEQUENCE [LARGE SCALE GENOMIC DNA]</scope>
    <source>
        <strain evidence="9 10">D216</strain>
    </source>
</reference>
<dbReference type="SFLD" id="SFLDG00358">
    <property type="entry name" value="Main_(cytGST)"/>
    <property type="match status" value="1"/>
</dbReference>
<sequence length="220" mass="25390">MSSPQFTLYSTEIGPNGWKVAMVLSELGLTYKTIFLDFSKNEQKGPEFTKLNPNGRIPALIDHANNDFVLWESNAIIEYICEKYDKERKLSFADFDNQNFTRQWLYFQASGQGPYYGQAVWFMKHPNGEPPSVVERYQNETRRVLKVLESVLSKQEWLVGGKLSVADIAFLQWNTSADRIILGPEFMDKETPHVRKWMNAMIARPAIKKVMEERAKLLSG</sequence>
<evidence type="ECO:0000256" key="2">
    <source>
        <dbReference type="ARBA" id="ARBA00012452"/>
    </source>
</evidence>
<dbReference type="PROSITE" id="PS50405">
    <property type="entry name" value="GST_CTER"/>
    <property type="match status" value="1"/>
</dbReference>
<evidence type="ECO:0000259" key="8">
    <source>
        <dbReference type="PROSITE" id="PS50405"/>
    </source>
</evidence>
<keyword evidence="10" id="KW-1185">Reference proteome</keyword>
<dbReference type="InterPro" id="IPR036249">
    <property type="entry name" value="Thioredoxin-like_sf"/>
</dbReference>
<organism evidence="9 10">
    <name type="scientific">Thyridium curvatum</name>
    <dbReference type="NCBI Taxonomy" id="1093900"/>
    <lineage>
        <taxon>Eukaryota</taxon>
        <taxon>Fungi</taxon>
        <taxon>Dikarya</taxon>
        <taxon>Ascomycota</taxon>
        <taxon>Pezizomycotina</taxon>
        <taxon>Sordariomycetes</taxon>
        <taxon>Sordariomycetidae</taxon>
        <taxon>Thyridiales</taxon>
        <taxon>Thyridiaceae</taxon>
        <taxon>Thyridium</taxon>
    </lineage>
</organism>
<dbReference type="InterPro" id="IPR040079">
    <property type="entry name" value="Glutathione_S-Trfase"/>
</dbReference>
<dbReference type="PANTHER" id="PTHR44051:SF3">
    <property type="entry name" value="TRANSCRIPTIONAL REGULATOR URE2"/>
    <property type="match status" value="1"/>
</dbReference>
<dbReference type="GO" id="GO:0005737">
    <property type="term" value="C:cytoplasm"/>
    <property type="evidence" value="ECO:0007669"/>
    <property type="project" value="UniProtKB-ARBA"/>
</dbReference>
<dbReference type="InterPro" id="IPR036282">
    <property type="entry name" value="Glutathione-S-Trfase_C_sf"/>
</dbReference>
<evidence type="ECO:0000313" key="9">
    <source>
        <dbReference type="EMBL" id="TPX16108.1"/>
    </source>
</evidence>
<evidence type="ECO:0000256" key="1">
    <source>
        <dbReference type="ARBA" id="ARBA00007409"/>
    </source>
</evidence>
<dbReference type="Pfam" id="PF02798">
    <property type="entry name" value="GST_N"/>
    <property type="match status" value="1"/>
</dbReference>
<proteinExistence type="inferred from homology"/>
<dbReference type="CDD" id="cd03048">
    <property type="entry name" value="GST_N_Ure2p_like"/>
    <property type="match status" value="1"/>
</dbReference>
<dbReference type="EC" id="2.5.1.18" evidence="2"/>
<dbReference type="InterPro" id="IPR010987">
    <property type="entry name" value="Glutathione-S-Trfase_C-like"/>
</dbReference>
<dbReference type="InterPro" id="IPR004045">
    <property type="entry name" value="Glutathione_S-Trfase_N"/>
</dbReference>